<evidence type="ECO:0000256" key="1">
    <source>
        <dbReference type="SAM" id="MobiDB-lite"/>
    </source>
</evidence>
<dbReference type="EMBL" id="QDGZ01000006">
    <property type="protein sequence ID" value="PVG82123.1"/>
    <property type="molecule type" value="Genomic_DNA"/>
</dbReference>
<dbReference type="OrthoDB" id="3782307at2"/>
<dbReference type="AlphaFoldDB" id="A0A2T8F8W0"/>
<evidence type="ECO:0000313" key="2">
    <source>
        <dbReference type="EMBL" id="PVG82123.1"/>
    </source>
</evidence>
<reference evidence="2 3" key="1">
    <citation type="submission" date="2018-04" db="EMBL/GenBank/DDBJ databases">
        <title>Genome of Nocardioides gansuensis WSJ-1.</title>
        <authorList>
            <person name="Wu S."/>
            <person name="Wang G."/>
        </authorList>
    </citation>
    <scope>NUCLEOTIDE SEQUENCE [LARGE SCALE GENOMIC DNA]</scope>
    <source>
        <strain evidence="2 3">WSJ-1</strain>
    </source>
</reference>
<name>A0A2T8F8W0_9ACTN</name>
<feature type="region of interest" description="Disordered" evidence="1">
    <location>
        <begin position="1"/>
        <end position="27"/>
    </location>
</feature>
<evidence type="ECO:0000313" key="3">
    <source>
        <dbReference type="Proteomes" id="UP000246018"/>
    </source>
</evidence>
<gene>
    <name evidence="2" type="ORF">DDE18_15715</name>
</gene>
<sequence>MSTINAASAPATYPPLPGSRAPAPVSTSGQSQLAEVLFSDLARTGKWSSWCEADPRLEGMVSLEDAVDAWQRRRDPRTYAVVAALTSIGSRRGGDDDDAALAVVLLLGPGIVRLGVTLRDVCEVDDVRTAVWEEVKLAEPQMGNLAARYLLQRARQRLTRPTVAARRSEVSLDQQLGWGGPLPSSRFGAGHVHDHGRAVAASAADDPVRDLVDVLTWAREGGVIEADEVELLVELIAAANHGVATEDAQRLLGERRGVGLRTIRRRRDAAVARLRAAAPAYLAATA</sequence>
<protein>
    <submittedName>
        <fullName evidence="2">Uncharacterized protein</fullName>
    </submittedName>
</protein>
<accession>A0A2T8F8W0</accession>
<organism evidence="2 3">
    <name type="scientific">Nocardioides gansuensis</name>
    <dbReference type="NCBI Taxonomy" id="2138300"/>
    <lineage>
        <taxon>Bacteria</taxon>
        <taxon>Bacillati</taxon>
        <taxon>Actinomycetota</taxon>
        <taxon>Actinomycetes</taxon>
        <taxon>Propionibacteriales</taxon>
        <taxon>Nocardioidaceae</taxon>
        <taxon>Nocardioides</taxon>
    </lineage>
</organism>
<keyword evidence="3" id="KW-1185">Reference proteome</keyword>
<proteinExistence type="predicted"/>
<dbReference type="Proteomes" id="UP000246018">
    <property type="component" value="Unassembled WGS sequence"/>
</dbReference>
<comment type="caution">
    <text evidence="2">The sequence shown here is derived from an EMBL/GenBank/DDBJ whole genome shotgun (WGS) entry which is preliminary data.</text>
</comment>
<dbReference type="RefSeq" id="WP_116573190.1">
    <property type="nucleotide sequence ID" value="NZ_QDGZ01000006.1"/>
</dbReference>